<sequence length="374" mass="41277">MTTESDSNQVCTKVSKSFNHPTSDITLQSSDRVLFKVHKRNLEMYSQAFADAASATATVPISIPTPASTTEQTLSDSSSSPSSRLHDNTSSPTQFIKDLVEAVEKYCVYSAMGALNVRLREHIPYQPVEVLLYAIRHNYPELINESAEATLDFPPYPMLQRVPPEVFSAWISYQQTYHVLLSKEFTRFGPKRNHASSFIHSQHNAHSNNNNSSNELSQQGCKSWYEHYAMITSVIGPGFGYSPSSNSGPFHTTITTTGRMGFVSTSYNVGGASGTLAGLGGPSSRWASSSLSHTSSPYHPTPLTSASSPSTLNLFFSTLQQRHLLASSLSVINLDFSTGCSDCKRELGCWIQQAERDWRNWREGNGGGRFEEYL</sequence>
<feature type="compositionally biased region" description="Low complexity" evidence="1">
    <location>
        <begin position="68"/>
        <end position="83"/>
    </location>
</feature>
<keyword evidence="3" id="KW-1185">Reference proteome</keyword>
<dbReference type="Proteomes" id="UP000297245">
    <property type="component" value="Unassembled WGS sequence"/>
</dbReference>
<organism evidence="2 3">
    <name type="scientific">Dendrothele bispora (strain CBS 962.96)</name>
    <dbReference type="NCBI Taxonomy" id="1314807"/>
    <lineage>
        <taxon>Eukaryota</taxon>
        <taxon>Fungi</taxon>
        <taxon>Dikarya</taxon>
        <taxon>Basidiomycota</taxon>
        <taxon>Agaricomycotina</taxon>
        <taxon>Agaricomycetes</taxon>
        <taxon>Agaricomycetidae</taxon>
        <taxon>Agaricales</taxon>
        <taxon>Agaricales incertae sedis</taxon>
        <taxon>Dendrothele</taxon>
    </lineage>
</organism>
<protein>
    <recommendedName>
        <fullName evidence="4">BTB domain-containing protein</fullName>
    </recommendedName>
</protein>
<evidence type="ECO:0000313" key="3">
    <source>
        <dbReference type="Proteomes" id="UP000297245"/>
    </source>
</evidence>
<name>A0A4S8MNA4_DENBC</name>
<dbReference type="EMBL" id="ML179058">
    <property type="protein sequence ID" value="THV04272.1"/>
    <property type="molecule type" value="Genomic_DNA"/>
</dbReference>
<evidence type="ECO:0000313" key="2">
    <source>
        <dbReference type="EMBL" id="THV04272.1"/>
    </source>
</evidence>
<reference evidence="2 3" key="1">
    <citation type="journal article" date="2019" name="Nat. Ecol. Evol.">
        <title>Megaphylogeny resolves global patterns of mushroom evolution.</title>
        <authorList>
            <person name="Varga T."/>
            <person name="Krizsan K."/>
            <person name="Foldi C."/>
            <person name="Dima B."/>
            <person name="Sanchez-Garcia M."/>
            <person name="Sanchez-Ramirez S."/>
            <person name="Szollosi G.J."/>
            <person name="Szarkandi J.G."/>
            <person name="Papp V."/>
            <person name="Albert L."/>
            <person name="Andreopoulos W."/>
            <person name="Angelini C."/>
            <person name="Antonin V."/>
            <person name="Barry K.W."/>
            <person name="Bougher N.L."/>
            <person name="Buchanan P."/>
            <person name="Buyck B."/>
            <person name="Bense V."/>
            <person name="Catcheside P."/>
            <person name="Chovatia M."/>
            <person name="Cooper J."/>
            <person name="Damon W."/>
            <person name="Desjardin D."/>
            <person name="Finy P."/>
            <person name="Geml J."/>
            <person name="Haridas S."/>
            <person name="Hughes K."/>
            <person name="Justo A."/>
            <person name="Karasinski D."/>
            <person name="Kautmanova I."/>
            <person name="Kiss B."/>
            <person name="Kocsube S."/>
            <person name="Kotiranta H."/>
            <person name="LaButti K.M."/>
            <person name="Lechner B.E."/>
            <person name="Liimatainen K."/>
            <person name="Lipzen A."/>
            <person name="Lukacs Z."/>
            <person name="Mihaltcheva S."/>
            <person name="Morgado L.N."/>
            <person name="Niskanen T."/>
            <person name="Noordeloos M.E."/>
            <person name="Ohm R.A."/>
            <person name="Ortiz-Santana B."/>
            <person name="Ovrebo C."/>
            <person name="Racz N."/>
            <person name="Riley R."/>
            <person name="Savchenko A."/>
            <person name="Shiryaev A."/>
            <person name="Soop K."/>
            <person name="Spirin V."/>
            <person name="Szebenyi C."/>
            <person name="Tomsovsky M."/>
            <person name="Tulloss R.E."/>
            <person name="Uehling J."/>
            <person name="Grigoriev I.V."/>
            <person name="Vagvolgyi C."/>
            <person name="Papp T."/>
            <person name="Martin F.M."/>
            <person name="Miettinen O."/>
            <person name="Hibbett D.S."/>
            <person name="Nagy L.G."/>
        </authorList>
    </citation>
    <scope>NUCLEOTIDE SEQUENCE [LARGE SCALE GENOMIC DNA]</scope>
    <source>
        <strain evidence="2 3">CBS 962.96</strain>
    </source>
</reference>
<evidence type="ECO:0008006" key="4">
    <source>
        <dbReference type="Google" id="ProtNLM"/>
    </source>
</evidence>
<dbReference type="AlphaFoldDB" id="A0A4S8MNA4"/>
<gene>
    <name evidence="2" type="ORF">K435DRAFT_962000</name>
</gene>
<proteinExistence type="predicted"/>
<accession>A0A4S8MNA4</accession>
<dbReference type="OrthoDB" id="3184970at2759"/>
<feature type="non-terminal residue" evidence="2">
    <location>
        <position position="1"/>
    </location>
</feature>
<feature type="region of interest" description="Disordered" evidence="1">
    <location>
        <begin position="63"/>
        <end position="91"/>
    </location>
</feature>
<evidence type="ECO:0000256" key="1">
    <source>
        <dbReference type="SAM" id="MobiDB-lite"/>
    </source>
</evidence>